<gene>
    <name evidence="2" type="ORF">N136_03632</name>
</gene>
<dbReference type="AlphaFoldDB" id="U2T5R5"/>
<keyword evidence="1" id="KW-1133">Transmembrane helix</keyword>
<dbReference type="PATRIC" id="fig|1358026.3.peg.3037"/>
<evidence type="ECO:0000256" key="1">
    <source>
        <dbReference type="SAM" id="Phobius"/>
    </source>
</evidence>
<feature type="transmembrane region" description="Helical" evidence="1">
    <location>
        <begin position="6"/>
        <end position="27"/>
    </location>
</feature>
<proteinExistence type="predicted"/>
<keyword evidence="1" id="KW-0472">Membrane</keyword>
<keyword evidence="1" id="KW-0812">Transmembrane</keyword>
<organism evidence="2 3">
    <name type="scientific">Leifsonia aquatica ATCC 14665</name>
    <dbReference type="NCBI Taxonomy" id="1358026"/>
    <lineage>
        <taxon>Bacteria</taxon>
        <taxon>Bacillati</taxon>
        <taxon>Actinomycetota</taxon>
        <taxon>Actinomycetes</taxon>
        <taxon>Micrococcales</taxon>
        <taxon>Microbacteriaceae</taxon>
        <taxon>Leifsonia</taxon>
    </lineage>
</organism>
<dbReference type="HOGENOM" id="CLU_3291820_0_0_11"/>
<protein>
    <submittedName>
        <fullName evidence="2">Uncharacterized protein</fullName>
    </submittedName>
</protein>
<name>U2T5R5_LEIAQ</name>
<comment type="caution">
    <text evidence="2">The sequence shown here is derived from an EMBL/GenBank/DDBJ whole genome shotgun (WGS) entry which is preliminary data.</text>
</comment>
<evidence type="ECO:0000313" key="3">
    <source>
        <dbReference type="Proteomes" id="UP000016605"/>
    </source>
</evidence>
<sequence>MDVDALRAAVQPLSAAVEIAAIAMVVVQREMRMIVVPSTR</sequence>
<dbReference type="EMBL" id="AWVQ01000539">
    <property type="protein sequence ID" value="ERK70042.1"/>
    <property type="molecule type" value="Genomic_DNA"/>
</dbReference>
<dbReference type="Proteomes" id="UP000016605">
    <property type="component" value="Unassembled WGS sequence"/>
</dbReference>
<evidence type="ECO:0000313" key="2">
    <source>
        <dbReference type="EMBL" id="ERK70042.1"/>
    </source>
</evidence>
<accession>U2T5R5</accession>
<reference evidence="2 3" key="1">
    <citation type="submission" date="2013-08" db="EMBL/GenBank/DDBJ databases">
        <authorList>
            <person name="Weinstock G."/>
            <person name="Sodergren E."/>
            <person name="Wylie T."/>
            <person name="Fulton L."/>
            <person name="Fulton R."/>
            <person name="Fronick C."/>
            <person name="O'Laughlin M."/>
            <person name="Godfrey J."/>
            <person name="Miner T."/>
            <person name="Herter B."/>
            <person name="Appelbaum E."/>
            <person name="Cordes M."/>
            <person name="Lek S."/>
            <person name="Wollam A."/>
            <person name="Pepin K.H."/>
            <person name="Palsikar V.B."/>
            <person name="Mitreva M."/>
            <person name="Wilson R.K."/>
        </authorList>
    </citation>
    <scope>NUCLEOTIDE SEQUENCE [LARGE SCALE GENOMIC DNA]</scope>
    <source>
        <strain evidence="2 3">ATCC 14665</strain>
    </source>
</reference>